<dbReference type="InterPro" id="IPR002197">
    <property type="entry name" value="HTH_Fis"/>
</dbReference>
<dbReference type="InterPro" id="IPR027417">
    <property type="entry name" value="P-loop_NTPase"/>
</dbReference>
<dbReference type="CDD" id="cd00009">
    <property type="entry name" value="AAA"/>
    <property type="match status" value="1"/>
</dbReference>
<evidence type="ECO:0000256" key="4">
    <source>
        <dbReference type="ARBA" id="ARBA00023163"/>
    </source>
</evidence>
<evidence type="ECO:0000256" key="2">
    <source>
        <dbReference type="ARBA" id="ARBA00022840"/>
    </source>
</evidence>
<dbReference type="PROSITE" id="PS00675">
    <property type="entry name" value="SIGMA54_INTERACT_1"/>
    <property type="match status" value="1"/>
</dbReference>
<evidence type="ECO:0000313" key="7">
    <source>
        <dbReference type="Proteomes" id="UP000075320"/>
    </source>
</evidence>
<dbReference type="Gene3D" id="1.10.10.60">
    <property type="entry name" value="Homeodomain-like"/>
    <property type="match status" value="1"/>
</dbReference>
<dbReference type="Gene3D" id="3.40.50.300">
    <property type="entry name" value="P-loop containing nucleotide triphosphate hydrolases"/>
    <property type="match status" value="1"/>
</dbReference>
<gene>
    <name evidence="6" type="ORF">AZI86_02525</name>
</gene>
<evidence type="ECO:0000256" key="3">
    <source>
        <dbReference type="ARBA" id="ARBA00023015"/>
    </source>
</evidence>
<sequence length="352" mass="39720">MNDNNSTTVLPSSQNANQVMWNTNQTSKVIENKTIVYQSEVMGNLMKMIDRVAPSQANILVLGESGTGKELIARSIHERSGRKNKPFVAINCGALRETLLESELFGHEKGSFTGAYARKIGLAEVATGGTLFLDEIGELDPAIQSKLLRFIQEGEVYRVGGKDPVKVDIRLICATNRELDQEVIKGNFREDLFYRINTIVVSAPPLRRRKDDIPALINHFLNNSQHAYLNRGRSVNEEAMKVLTKYDWPGNIRELQNVCERLQILSEGHMIMLNDIPENIRNGEAEKDVIEYDPQMTLHDLEKRYILKALAHFGGNKTQAANNLGITIKTLYNKLHEYGEFEKFAVHTKPAK</sequence>
<dbReference type="Gene3D" id="1.10.8.60">
    <property type="match status" value="1"/>
</dbReference>
<dbReference type="Proteomes" id="UP000075320">
    <property type="component" value="Unassembled WGS sequence"/>
</dbReference>
<dbReference type="PRINTS" id="PR01590">
    <property type="entry name" value="HTHFIS"/>
</dbReference>
<dbReference type="SUPFAM" id="SSF52540">
    <property type="entry name" value="P-loop containing nucleoside triphosphate hydrolases"/>
    <property type="match status" value="1"/>
</dbReference>
<dbReference type="InterPro" id="IPR003593">
    <property type="entry name" value="AAA+_ATPase"/>
</dbReference>
<evidence type="ECO:0000256" key="1">
    <source>
        <dbReference type="ARBA" id="ARBA00022741"/>
    </source>
</evidence>
<dbReference type="InterPro" id="IPR009057">
    <property type="entry name" value="Homeodomain-like_sf"/>
</dbReference>
<keyword evidence="4" id="KW-0804">Transcription</keyword>
<dbReference type="GO" id="GO:0043565">
    <property type="term" value="F:sequence-specific DNA binding"/>
    <property type="evidence" value="ECO:0007669"/>
    <property type="project" value="InterPro"/>
</dbReference>
<reference evidence="6 7" key="1">
    <citation type="submission" date="2016-03" db="EMBL/GenBank/DDBJ databases">
        <authorList>
            <person name="Ploux O."/>
        </authorList>
    </citation>
    <scope>NUCLEOTIDE SEQUENCE [LARGE SCALE GENOMIC DNA]</scope>
    <source>
        <strain evidence="6 7">R0</strain>
    </source>
</reference>
<dbReference type="SMART" id="SM00382">
    <property type="entry name" value="AAA"/>
    <property type="match status" value="1"/>
</dbReference>
<evidence type="ECO:0000259" key="5">
    <source>
        <dbReference type="PROSITE" id="PS50045"/>
    </source>
</evidence>
<keyword evidence="7" id="KW-1185">Reference proteome</keyword>
<dbReference type="Pfam" id="PF00158">
    <property type="entry name" value="Sigma54_activat"/>
    <property type="match status" value="1"/>
</dbReference>
<dbReference type="PANTHER" id="PTHR32071:SF100">
    <property type="entry name" value="RESPONSE REGULATOR PROTEIN PILR"/>
    <property type="match status" value="1"/>
</dbReference>
<dbReference type="InterPro" id="IPR058031">
    <property type="entry name" value="AAA_lid_NorR"/>
</dbReference>
<dbReference type="PANTHER" id="PTHR32071">
    <property type="entry name" value="TRANSCRIPTIONAL REGULATORY PROTEIN"/>
    <property type="match status" value="1"/>
</dbReference>
<dbReference type="RefSeq" id="WP_061833522.1">
    <property type="nucleotide sequence ID" value="NZ_LUKE01000001.1"/>
</dbReference>
<comment type="caution">
    <text evidence="6">The sequence shown here is derived from an EMBL/GenBank/DDBJ whole genome shotgun (WGS) entry which is preliminary data.</text>
</comment>
<dbReference type="FunFam" id="3.40.50.300:FF:000006">
    <property type="entry name" value="DNA-binding transcriptional regulator NtrC"/>
    <property type="match status" value="1"/>
</dbReference>
<dbReference type="OrthoDB" id="5289903at2"/>
<dbReference type="EMBL" id="LUKE01000001">
    <property type="protein sequence ID" value="KYG65962.1"/>
    <property type="molecule type" value="Genomic_DNA"/>
</dbReference>
<dbReference type="PROSITE" id="PS50045">
    <property type="entry name" value="SIGMA54_INTERACT_4"/>
    <property type="match status" value="1"/>
</dbReference>
<keyword evidence="3" id="KW-0805">Transcription regulation</keyword>
<dbReference type="GO" id="GO:0006355">
    <property type="term" value="P:regulation of DNA-templated transcription"/>
    <property type="evidence" value="ECO:0007669"/>
    <property type="project" value="InterPro"/>
</dbReference>
<proteinExistence type="predicted"/>
<keyword evidence="2" id="KW-0067">ATP-binding</keyword>
<dbReference type="Pfam" id="PF02954">
    <property type="entry name" value="HTH_8"/>
    <property type="match status" value="1"/>
</dbReference>
<dbReference type="Pfam" id="PF25601">
    <property type="entry name" value="AAA_lid_14"/>
    <property type="match status" value="1"/>
</dbReference>
<dbReference type="PROSITE" id="PS00688">
    <property type="entry name" value="SIGMA54_INTERACT_3"/>
    <property type="match status" value="1"/>
</dbReference>
<keyword evidence="1" id="KW-0547">Nucleotide-binding</keyword>
<dbReference type="InterPro" id="IPR025944">
    <property type="entry name" value="Sigma_54_int_dom_CS"/>
</dbReference>
<dbReference type="AlphaFoldDB" id="A0A150WNB5"/>
<evidence type="ECO:0000313" key="6">
    <source>
        <dbReference type="EMBL" id="KYG65962.1"/>
    </source>
</evidence>
<dbReference type="SUPFAM" id="SSF46689">
    <property type="entry name" value="Homeodomain-like"/>
    <property type="match status" value="1"/>
</dbReference>
<name>A0A150WNB5_BDEBC</name>
<organism evidence="6 7">
    <name type="scientific">Bdellovibrio bacteriovorus</name>
    <dbReference type="NCBI Taxonomy" id="959"/>
    <lineage>
        <taxon>Bacteria</taxon>
        <taxon>Pseudomonadati</taxon>
        <taxon>Bdellovibrionota</taxon>
        <taxon>Bdellovibrionia</taxon>
        <taxon>Bdellovibrionales</taxon>
        <taxon>Pseudobdellovibrionaceae</taxon>
        <taxon>Bdellovibrio</taxon>
    </lineage>
</organism>
<dbReference type="InterPro" id="IPR002078">
    <property type="entry name" value="Sigma_54_int"/>
</dbReference>
<accession>A0A150WNB5</accession>
<dbReference type="InterPro" id="IPR025662">
    <property type="entry name" value="Sigma_54_int_dom_ATP-bd_1"/>
</dbReference>
<dbReference type="GO" id="GO:0005524">
    <property type="term" value="F:ATP binding"/>
    <property type="evidence" value="ECO:0007669"/>
    <property type="project" value="UniProtKB-KW"/>
</dbReference>
<protein>
    <submittedName>
        <fullName evidence="6">Sigma-54-dependent Fis family transcriptional regulator</fullName>
    </submittedName>
</protein>
<feature type="domain" description="Sigma-54 factor interaction" evidence="5">
    <location>
        <begin position="35"/>
        <end position="264"/>
    </location>
</feature>